<reference evidence="2 3" key="1">
    <citation type="submission" date="2017-11" db="EMBL/GenBank/DDBJ databases">
        <title>Complete genome of Rhizobium leguminosarum Norway, an ineffective micro-symbiont.</title>
        <authorList>
            <person name="Hoffrichter A."/>
            <person name="Liang J."/>
            <person name="Brachmann A."/>
            <person name="Marin M."/>
        </authorList>
    </citation>
    <scope>NUCLEOTIDE SEQUENCE [LARGE SCALE GENOMIC DNA]</scope>
    <source>
        <strain evidence="2 3">Norway</strain>
    </source>
</reference>
<accession>A0A2K9YY24</accession>
<dbReference type="RefSeq" id="WP_245457511.1">
    <property type="nucleotide sequence ID" value="NZ_CP025012.1"/>
</dbReference>
<organism evidence="2 3">
    <name type="scientific">Rhizobium leguminosarum</name>
    <dbReference type="NCBI Taxonomy" id="384"/>
    <lineage>
        <taxon>Bacteria</taxon>
        <taxon>Pseudomonadati</taxon>
        <taxon>Pseudomonadota</taxon>
        <taxon>Alphaproteobacteria</taxon>
        <taxon>Hyphomicrobiales</taxon>
        <taxon>Rhizobiaceae</taxon>
        <taxon>Rhizobium/Agrobacterium group</taxon>
        <taxon>Rhizobium</taxon>
    </lineage>
</organism>
<dbReference type="InterPro" id="IPR055259">
    <property type="entry name" value="YkvP/CgeB_Glyco_trans-like"/>
</dbReference>
<feature type="domain" description="Spore protein YkvP/CgeB glycosyl transferase-like" evidence="1">
    <location>
        <begin position="273"/>
        <end position="387"/>
    </location>
</feature>
<evidence type="ECO:0000259" key="1">
    <source>
        <dbReference type="Pfam" id="PF13524"/>
    </source>
</evidence>
<proteinExistence type="predicted"/>
<gene>
    <name evidence="2" type="ORF">CUJ84_Chr000465</name>
</gene>
<dbReference type="AlphaFoldDB" id="A0A2K9YY24"/>
<dbReference type="EMBL" id="CP025012">
    <property type="protein sequence ID" value="AUW40879.1"/>
    <property type="molecule type" value="Genomic_DNA"/>
</dbReference>
<protein>
    <recommendedName>
        <fullName evidence="1">Spore protein YkvP/CgeB glycosyl transferase-like domain-containing protein</fullName>
    </recommendedName>
</protein>
<sequence>MEFPSDVVTRLGDRLDFRSLATELRAAGKNMKLFQCFSYYPSYKSALHLLTRPSDSFEIQKKAFLDDRFGAAHVLLPIDRKDPDAFFTNWDDERLQRAWARQNGIKPAATLESILLAQIEAHGTEVFYTIDPVRLNSTFLKKLPGTVKRTIAWRAAPGDAGIFANYDLIVGNFPAILQRMAKEGCRTAEFFPGHDPVMDEYAANHERKIDVLFVGGYSRHHKQRALVLEQVARLAKDRTVVMHLDRSRLTAIAESPVGRLLNLSAHRRPKSLRAVSRPPIFGRKLYAALGAAKIVLNGAIDISGMERGNMRCFEALGCGSLLLSDAGIYPKGMLDGDTLVTYKTATEAVNRIEDLLGSHEHRLAIASRGNAMVRDVYAKEQQWAQFLTLVG</sequence>
<evidence type="ECO:0000313" key="3">
    <source>
        <dbReference type="Proteomes" id="UP000238523"/>
    </source>
</evidence>
<evidence type="ECO:0000313" key="2">
    <source>
        <dbReference type="EMBL" id="AUW40879.1"/>
    </source>
</evidence>
<dbReference type="Pfam" id="PF13524">
    <property type="entry name" value="Glyco_trans_1_2"/>
    <property type="match status" value="1"/>
</dbReference>
<dbReference type="Proteomes" id="UP000238523">
    <property type="component" value="Chromosome"/>
</dbReference>
<name>A0A2K9YY24_RHILE</name>